<evidence type="ECO:0000256" key="5">
    <source>
        <dbReference type="ARBA" id="ARBA00011702"/>
    </source>
</evidence>
<evidence type="ECO:0000256" key="3">
    <source>
        <dbReference type="ARBA" id="ARBA00004571"/>
    </source>
</evidence>
<evidence type="ECO:0000256" key="6">
    <source>
        <dbReference type="ARBA" id="ARBA00013179"/>
    </source>
</evidence>
<keyword evidence="10 20" id="KW-0479">Metal-binding</keyword>
<keyword evidence="17" id="KW-0998">Cell outer membrane</keyword>
<comment type="subunit">
    <text evidence="5">Homodimer; dimerization is reversible, and the dimeric form is the active one.</text>
</comment>
<evidence type="ECO:0000256" key="15">
    <source>
        <dbReference type="ARBA" id="ARBA00023098"/>
    </source>
</evidence>
<dbReference type="EMBL" id="JRHH01000001">
    <property type="protein sequence ID" value="KGD69286.1"/>
    <property type="molecule type" value="Genomic_DNA"/>
</dbReference>
<proteinExistence type="inferred from homology"/>
<dbReference type="GO" id="GO:0005509">
    <property type="term" value="F:calcium ion binding"/>
    <property type="evidence" value="ECO:0007669"/>
    <property type="project" value="TreeGrafter"/>
</dbReference>
<evidence type="ECO:0000256" key="19">
    <source>
        <dbReference type="PIRSR" id="PIRSR603187-1"/>
    </source>
</evidence>
<dbReference type="InterPro" id="IPR003187">
    <property type="entry name" value="PLipase_A1"/>
</dbReference>
<evidence type="ECO:0000256" key="4">
    <source>
        <dbReference type="ARBA" id="ARBA00010525"/>
    </source>
</evidence>
<dbReference type="EC" id="3.1.1.4" evidence="7"/>
<dbReference type="GO" id="GO:0004623">
    <property type="term" value="F:phospholipase A2 activity"/>
    <property type="evidence" value="ECO:0007669"/>
    <property type="project" value="UniProtKB-EC"/>
</dbReference>
<name>A0A095SX61_9FLAO</name>
<dbReference type="GO" id="GO:0009279">
    <property type="term" value="C:cell outer membrane"/>
    <property type="evidence" value="ECO:0007669"/>
    <property type="project" value="UniProtKB-SubCell"/>
</dbReference>
<gene>
    <name evidence="21" type="ORF">LG45_00445</name>
</gene>
<comment type="catalytic activity">
    <reaction evidence="1">
        <text>a 1,2-diacyl-sn-glycero-3-phosphocholine + H2O = a 2-acyl-sn-glycero-3-phosphocholine + a fatty acid + H(+)</text>
        <dbReference type="Rhea" id="RHEA:18689"/>
        <dbReference type="ChEBI" id="CHEBI:15377"/>
        <dbReference type="ChEBI" id="CHEBI:15378"/>
        <dbReference type="ChEBI" id="CHEBI:28868"/>
        <dbReference type="ChEBI" id="CHEBI:57643"/>
        <dbReference type="ChEBI" id="CHEBI:57875"/>
        <dbReference type="EC" id="3.1.1.32"/>
    </reaction>
</comment>
<keyword evidence="9" id="KW-0812">Transmembrane</keyword>
<dbReference type="EC" id="3.1.1.32" evidence="6"/>
<dbReference type="AlphaFoldDB" id="A0A095SX61"/>
<dbReference type="PRINTS" id="PR01486">
    <property type="entry name" value="PHPHLIPASEA1"/>
</dbReference>
<evidence type="ECO:0000256" key="13">
    <source>
        <dbReference type="ARBA" id="ARBA00022837"/>
    </source>
</evidence>
<feature type="active site" description="Proton acceptor" evidence="19">
    <location>
        <position position="171"/>
    </location>
</feature>
<evidence type="ECO:0000256" key="1">
    <source>
        <dbReference type="ARBA" id="ARBA00000111"/>
    </source>
</evidence>
<evidence type="ECO:0000256" key="10">
    <source>
        <dbReference type="ARBA" id="ARBA00022723"/>
    </source>
</evidence>
<keyword evidence="22" id="KW-1185">Reference proteome</keyword>
<keyword evidence="15" id="KW-0443">Lipid metabolism</keyword>
<evidence type="ECO:0000256" key="12">
    <source>
        <dbReference type="ARBA" id="ARBA00022801"/>
    </source>
</evidence>
<dbReference type="PANTHER" id="PTHR40457">
    <property type="entry name" value="PHOSPHOLIPASE A1"/>
    <property type="match status" value="1"/>
</dbReference>
<evidence type="ECO:0000313" key="22">
    <source>
        <dbReference type="Proteomes" id="UP000029554"/>
    </source>
</evidence>
<evidence type="ECO:0000256" key="2">
    <source>
        <dbReference type="ARBA" id="ARBA00001604"/>
    </source>
</evidence>
<comment type="caution">
    <text evidence="21">The sequence shown here is derived from an EMBL/GenBank/DDBJ whole genome shotgun (WGS) entry which is preliminary data.</text>
</comment>
<reference evidence="21 22" key="1">
    <citation type="submission" date="2014-09" db="EMBL/GenBank/DDBJ databases">
        <title>Whole Genome Shotgun of Flavobacterium aquatile LMG 4008.</title>
        <authorList>
            <person name="Gale A.N."/>
            <person name="Pipes S.E."/>
            <person name="Newman J.D."/>
        </authorList>
    </citation>
    <scope>NUCLEOTIDE SEQUENCE [LARGE SCALE GENOMIC DNA]</scope>
    <source>
        <strain evidence="21 22">LMG 4008</strain>
    </source>
</reference>
<evidence type="ECO:0000256" key="8">
    <source>
        <dbReference type="ARBA" id="ARBA00022452"/>
    </source>
</evidence>
<evidence type="ECO:0000256" key="11">
    <source>
        <dbReference type="ARBA" id="ARBA00022729"/>
    </source>
</evidence>
<feature type="active site" description="Nucleophile" evidence="19">
    <location>
        <position position="173"/>
    </location>
</feature>
<comment type="subcellular location">
    <subcellularLocation>
        <location evidence="3">Cell outer membrane</location>
        <topology evidence="3">Multi-pass membrane protein</topology>
    </subcellularLocation>
</comment>
<evidence type="ECO:0000256" key="7">
    <source>
        <dbReference type="ARBA" id="ARBA00013278"/>
    </source>
</evidence>
<keyword evidence="13 20" id="KW-0106">Calcium</keyword>
<keyword evidence="14" id="KW-0442">Lipid degradation</keyword>
<keyword evidence="16" id="KW-0472">Membrane</keyword>
<comment type="similarity">
    <text evidence="4">Belongs to the phospholipase A1 family.</text>
</comment>
<feature type="binding site" description="in dimeric form" evidence="20">
    <location>
        <position position="181"/>
    </location>
    <ligand>
        <name>Ca(2+)</name>
        <dbReference type="ChEBI" id="CHEBI:29108"/>
        <label>1</label>
    </ligand>
</feature>
<dbReference type="CDD" id="cd00541">
    <property type="entry name" value="OMPLA"/>
    <property type="match status" value="1"/>
</dbReference>
<accession>A0A095SX61</accession>
<dbReference type="Gene3D" id="2.40.230.10">
    <property type="entry name" value="Phospholipase A1"/>
    <property type="match status" value="1"/>
</dbReference>
<dbReference type="PANTHER" id="PTHR40457:SF1">
    <property type="entry name" value="PHOSPHOLIPASE A1"/>
    <property type="match status" value="1"/>
</dbReference>
<dbReference type="Pfam" id="PF02253">
    <property type="entry name" value="PLA1"/>
    <property type="match status" value="1"/>
</dbReference>
<keyword evidence="8" id="KW-1134">Transmembrane beta strand</keyword>
<sequence length="299" mass="35128">MKFEKLILSSIVSFIFFQMSFSQNQPKANQHRIIRKSFSQQWELDSIYKKGTFRLVSYKPIYITAGRWTSKTNKFPVSENPDYTSEERQDYNNFEAKFQLSFKSKVMQSIFWGCGDLWIAYTQKAHWQVYNKKLSRSFRELNYEPEIILNFPLNKPLFGGKLRTTSIAFNHQSNGKDLPLSRSWNRIVFSLGYEIGNWDVIFKPWIRLSDEEDENPLITKYIGNGELDLSYTYHNHEFNTIITHPFNSLKYGGMQLNYVFPIEGHLRGHVQAFHGYGETLVDYNHSQTSLGIGISFANW</sequence>
<comment type="cofactor">
    <cofactor evidence="20">
        <name>Ca(2+)</name>
        <dbReference type="ChEBI" id="CHEBI:29108"/>
    </cofactor>
    <text evidence="20">Binds 1 Ca(2+) ion per monomer.</text>
</comment>
<feature type="binding site" description="in dimeric form" evidence="20">
    <location>
        <position position="135"/>
    </location>
    <ligand>
        <name>Ca(2+)</name>
        <dbReference type="ChEBI" id="CHEBI:29108"/>
        <label>1</label>
    </ligand>
</feature>
<evidence type="ECO:0000256" key="20">
    <source>
        <dbReference type="PIRSR" id="PIRSR603187-2"/>
    </source>
</evidence>
<dbReference type="InterPro" id="IPR036541">
    <property type="entry name" value="PLipase_A1_sf"/>
</dbReference>
<dbReference type="GO" id="GO:0008970">
    <property type="term" value="F:phospholipase A1 activity"/>
    <property type="evidence" value="ECO:0007669"/>
    <property type="project" value="UniProtKB-EC"/>
</dbReference>
<keyword evidence="11" id="KW-0732">Signal</keyword>
<evidence type="ECO:0000256" key="17">
    <source>
        <dbReference type="ARBA" id="ARBA00023237"/>
    </source>
</evidence>
<evidence type="ECO:0000256" key="14">
    <source>
        <dbReference type="ARBA" id="ARBA00022963"/>
    </source>
</evidence>
<evidence type="ECO:0000256" key="16">
    <source>
        <dbReference type="ARBA" id="ARBA00023136"/>
    </source>
</evidence>
<evidence type="ECO:0000256" key="9">
    <source>
        <dbReference type="ARBA" id="ARBA00022692"/>
    </source>
</evidence>
<evidence type="ECO:0000256" key="18">
    <source>
        <dbReference type="ARBA" id="ARBA00032375"/>
    </source>
</evidence>
<dbReference type="SUPFAM" id="SSF56931">
    <property type="entry name" value="Outer membrane phospholipase A (OMPLA)"/>
    <property type="match status" value="1"/>
</dbReference>
<keyword evidence="12" id="KW-0378">Hydrolase</keyword>
<organism evidence="21 22">
    <name type="scientific">Flavobacterium aquatile LMG 4008 = ATCC 11947</name>
    <dbReference type="NCBI Taxonomy" id="1453498"/>
    <lineage>
        <taxon>Bacteria</taxon>
        <taxon>Pseudomonadati</taxon>
        <taxon>Bacteroidota</taxon>
        <taxon>Flavobacteriia</taxon>
        <taxon>Flavobacteriales</taxon>
        <taxon>Flavobacteriaceae</taxon>
        <taxon>Flavobacterium</taxon>
    </lineage>
</organism>
<dbReference type="STRING" id="1453498.LG45_00445"/>
<dbReference type="eggNOG" id="COG2829">
    <property type="taxonomic scope" value="Bacteria"/>
</dbReference>
<dbReference type="GO" id="GO:0016042">
    <property type="term" value="P:lipid catabolic process"/>
    <property type="evidence" value="ECO:0007669"/>
    <property type="project" value="UniProtKB-KW"/>
</dbReference>
<comment type="catalytic activity">
    <reaction evidence="2">
        <text>a 1,2-diacyl-sn-glycero-3-phosphocholine + H2O = a 1-acyl-sn-glycero-3-phosphocholine + a fatty acid + H(+)</text>
        <dbReference type="Rhea" id="RHEA:15801"/>
        <dbReference type="ChEBI" id="CHEBI:15377"/>
        <dbReference type="ChEBI" id="CHEBI:15378"/>
        <dbReference type="ChEBI" id="CHEBI:28868"/>
        <dbReference type="ChEBI" id="CHEBI:57643"/>
        <dbReference type="ChEBI" id="CHEBI:58168"/>
        <dbReference type="EC" id="3.1.1.4"/>
    </reaction>
</comment>
<evidence type="ECO:0000313" key="21">
    <source>
        <dbReference type="EMBL" id="KGD69286.1"/>
    </source>
</evidence>
<dbReference type="Proteomes" id="UP000029554">
    <property type="component" value="Unassembled WGS sequence"/>
</dbReference>
<protein>
    <recommendedName>
        <fullName evidence="18">Phosphatidylcholine 1-acylhydrolase</fullName>
        <ecNumber evidence="6">3.1.1.32</ecNumber>
        <ecNumber evidence="7">3.1.1.4</ecNumber>
    </recommendedName>
</protein>